<dbReference type="EMBL" id="FBWG01000006">
    <property type="protein sequence ID" value="CUX19175.1"/>
    <property type="molecule type" value="Genomic_DNA"/>
</dbReference>
<dbReference type="GO" id="GO:0016705">
    <property type="term" value="F:oxidoreductase activity, acting on paired donors, with incorporation or reduction of molecular oxygen"/>
    <property type="evidence" value="ECO:0007669"/>
    <property type="project" value="InterPro"/>
</dbReference>
<evidence type="ECO:0000256" key="2">
    <source>
        <dbReference type="ARBA" id="ARBA00022617"/>
    </source>
</evidence>
<dbReference type="InterPro" id="IPR002401">
    <property type="entry name" value="Cyt_P450_E_grp-I"/>
</dbReference>
<dbReference type="PRINTS" id="PR00463">
    <property type="entry name" value="EP450I"/>
</dbReference>
<protein>
    <submittedName>
        <fullName evidence="9">Cytochrome P450</fullName>
    </submittedName>
</protein>
<comment type="cofactor">
    <cofactor evidence="7">
        <name>heme</name>
        <dbReference type="ChEBI" id="CHEBI:30413"/>
    </cofactor>
</comment>
<dbReference type="PROSITE" id="PS00086">
    <property type="entry name" value="CYTOCHROME_P450"/>
    <property type="match status" value="1"/>
</dbReference>
<dbReference type="PANTHER" id="PTHR24291:SF50">
    <property type="entry name" value="BIFUNCTIONAL ALBAFLAVENONE MONOOXYGENASE_TERPENE SYNTHASE"/>
    <property type="match status" value="1"/>
</dbReference>
<evidence type="ECO:0000256" key="4">
    <source>
        <dbReference type="ARBA" id="ARBA00023002"/>
    </source>
</evidence>
<evidence type="ECO:0000256" key="6">
    <source>
        <dbReference type="ARBA" id="ARBA00023033"/>
    </source>
</evidence>
<keyword evidence="5 7" id="KW-0408">Iron</keyword>
<organism evidence="9 10">
    <name type="scientific">Agrobacterium deltaense Zutra 3/1</name>
    <dbReference type="NCBI Taxonomy" id="1183427"/>
    <lineage>
        <taxon>Bacteria</taxon>
        <taxon>Pseudomonadati</taxon>
        <taxon>Pseudomonadota</taxon>
        <taxon>Alphaproteobacteria</taxon>
        <taxon>Hyphomicrobiales</taxon>
        <taxon>Rhizobiaceae</taxon>
        <taxon>Rhizobium/Agrobacterium group</taxon>
        <taxon>Agrobacterium</taxon>
    </lineage>
</organism>
<dbReference type="GO" id="GO:0020037">
    <property type="term" value="F:heme binding"/>
    <property type="evidence" value="ECO:0007669"/>
    <property type="project" value="InterPro"/>
</dbReference>
<dbReference type="RefSeq" id="WP_080816964.1">
    <property type="nucleotide sequence ID" value="NZ_LT009748.1"/>
</dbReference>
<reference evidence="9 10" key="1">
    <citation type="submission" date="2016-01" db="EMBL/GenBank/DDBJ databases">
        <authorList>
            <person name="Oliw E.H."/>
        </authorList>
    </citation>
    <scope>NUCLEOTIDE SEQUENCE [LARGE SCALE GENOMIC DNA]</scope>
    <source>
        <strain evidence="9 10">Zutra 3-1</strain>
    </source>
</reference>
<keyword evidence="3 7" id="KW-0479">Metal-binding</keyword>
<name>A0A1S7PCV2_9HYPH</name>
<sequence>MTGTDLRTASPDTPGIAPVSKFATARVALSLIRNPLKALPPEIFSEPAVFTRLGGVMRVHLADPALIHEALVKNAHLLGKGEDVRRALGPALGQGLLTADGDHWKWQRQSVAAAFRHEKLLELLPVMIDAARRTQGRWHASPAGDIDIGHEMMRTTFDIIVETMMSGGHGIDIARVEQSITDYLKPTGWTFALAMLGAPEWLPHPGRRKARAAVGYLRSSLATVISERRRKPIERNDLVSMLLEAKDPETGRMMSDTEIIDNLLTFITAGHETTALGLAWTFHLLSQNSDVERKVIDEIETITAGEPVAAEHIARLTYTRQVFSEAMRLYPPAPVVTRTALQDLRLGEHDIPAGTVLYVPIYAVHRHTTLWEEPDRFDPSRFEPEKVKARHRYAYMPFGAGPRVCIGNAFAMMEAVAILAVLLQNDHLRNKSPANTEPLMRVTLRPENRLMMRVSSRKNKSPAA</sequence>
<comment type="similarity">
    <text evidence="1 8">Belongs to the cytochrome P450 family.</text>
</comment>
<dbReference type="InterPro" id="IPR001128">
    <property type="entry name" value="Cyt_P450"/>
</dbReference>
<dbReference type="Proteomes" id="UP000191987">
    <property type="component" value="Unassembled WGS sequence"/>
</dbReference>
<evidence type="ECO:0000256" key="1">
    <source>
        <dbReference type="ARBA" id="ARBA00010617"/>
    </source>
</evidence>
<dbReference type="AlphaFoldDB" id="A0A1S7PCV2"/>
<evidence type="ECO:0000256" key="3">
    <source>
        <dbReference type="ARBA" id="ARBA00022723"/>
    </source>
</evidence>
<dbReference type="Pfam" id="PF00067">
    <property type="entry name" value="p450"/>
    <property type="match status" value="1"/>
</dbReference>
<feature type="binding site" description="axial binding residue" evidence="7">
    <location>
        <position position="405"/>
    </location>
    <ligand>
        <name>heme</name>
        <dbReference type="ChEBI" id="CHEBI:30413"/>
    </ligand>
    <ligandPart>
        <name>Fe</name>
        <dbReference type="ChEBI" id="CHEBI:18248"/>
    </ligandPart>
</feature>
<gene>
    <name evidence="9" type="ORF">AGR7C_Cc140077</name>
</gene>
<dbReference type="InterPro" id="IPR036396">
    <property type="entry name" value="Cyt_P450_sf"/>
</dbReference>
<keyword evidence="6 8" id="KW-0503">Monooxygenase</keyword>
<dbReference type="Gene3D" id="1.10.630.10">
    <property type="entry name" value="Cytochrome P450"/>
    <property type="match status" value="1"/>
</dbReference>
<evidence type="ECO:0000256" key="5">
    <source>
        <dbReference type="ARBA" id="ARBA00023004"/>
    </source>
</evidence>
<evidence type="ECO:0000256" key="7">
    <source>
        <dbReference type="PIRSR" id="PIRSR602401-1"/>
    </source>
</evidence>
<evidence type="ECO:0000256" key="8">
    <source>
        <dbReference type="RuleBase" id="RU000461"/>
    </source>
</evidence>
<dbReference type="PRINTS" id="PR00385">
    <property type="entry name" value="P450"/>
</dbReference>
<dbReference type="PANTHER" id="PTHR24291">
    <property type="entry name" value="CYTOCHROME P450 FAMILY 4"/>
    <property type="match status" value="1"/>
</dbReference>
<evidence type="ECO:0000313" key="10">
    <source>
        <dbReference type="Proteomes" id="UP000191987"/>
    </source>
</evidence>
<dbReference type="GO" id="GO:0004497">
    <property type="term" value="F:monooxygenase activity"/>
    <property type="evidence" value="ECO:0007669"/>
    <property type="project" value="UniProtKB-KW"/>
</dbReference>
<keyword evidence="2 7" id="KW-0349">Heme</keyword>
<proteinExistence type="inferred from homology"/>
<keyword evidence="4 8" id="KW-0560">Oxidoreductase</keyword>
<dbReference type="SUPFAM" id="SSF48264">
    <property type="entry name" value="Cytochrome P450"/>
    <property type="match status" value="1"/>
</dbReference>
<evidence type="ECO:0000313" key="9">
    <source>
        <dbReference type="EMBL" id="CUX19175.1"/>
    </source>
</evidence>
<dbReference type="InterPro" id="IPR017972">
    <property type="entry name" value="Cyt_P450_CS"/>
</dbReference>
<dbReference type="InterPro" id="IPR050196">
    <property type="entry name" value="Cytochrome_P450_Monoox"/>
</dbReference>
<accession>A0A1S7PCV2</accession>
<dbReference type="GO" id="GO:0005506">
    <property type="term" value="F:iron ion binding"/>
    <property type="evidence" value="ECO:0007669"/>
    <property type="project" value="InterPro"/>
</dbReference>